<evidence type="ECO:0000256" key="2">
    <source>
        <dbReference type="ARBA" id="ARBA00011695"/>
    </source>
</evidence>
<dbReference type="AlphaFoldDB" id="A0A1Y2BXU8"/>
<dbReference type="SUPFAM" id="SSF46579">
    <property type="entry name" value="Prefoldin"/>
    <property type="match status" value="1"/>
</dbReference>
<dbReference type="GO" id="GO:0005737">
    <property type="term" value="C:cytoplasm"/>
    <property type="evidence" value="ECO:0007669"/>
    <property type="project" value="EnsemblFungi"/>
</dbReference>
<name>A0A1Y2BXU8_9FUNG</name>
<keyword evidence="3 4" id="KW-0143">Chaperone</keyword>
<dbReference type="GO" id="GO:0015631">
    <property type="term" value="F:tubulin binding"/>
    <property type="evidence" value="ECO:0007669"/>
    <property type="project" value="EnsemblFungi"/>
</dbReference>
<dbReference type="InterPro" id="IPR016655">
    <property type="entry name" value="PFD3"/>
</dbReference>
<dbReference type="PANTHER" id="PTHR12409:SF0">
    <property type="entry name" value="PREFOLDIN SUBUNIT 3"/>
    <property type="match status" value="1"/>
</dbReference>
<dbReference type="STRING" id="329046.A0A1Y2BXU8"/>
<dbReference type="InterPro" id="IPR004127">
    <property type="entry name" value="Prefoldin_subunit_alpha"/>
</dbReference>
<dbReference type="GO" id="GO:0007021">
    <property type="term" value="P:tubulin complex assembly"/>
    <property type="evidence" value="ECO:0007669"/>
    <property type="project" value="EnsemblFungi"/>
</dbReference>
<evidence type="ECO:0000256" key="4">
    <source>
        <dbReference type="PIRNR" id="PIRNR016396"/>
    </source>
</evidence>
<protein>
    <recommendedName>
        <fullName evidence="4">Prefoldin subunit 3</fullName>
    </recommendedName>
</protein>
<feature type="coiled-coil region" evidence="5">
    <location>
        <begin position="133"/>
        <end position="160"/>
    </location>
</feature>
<reference evidence="6 7" key="1">
    <citation type="submission" date="2016-07" db="EMBL/GenBank/DDBJ databases">
        <title>Pervasive Adenine N6-methylation of Active Genes in Fungi.</title>
        <authorList>
            <consortium name="DOE Joint Genome Institute"/>
            <person name="Mondo S.J."/>
            <person name="Dannebaum R.O."/>
            <person name="Kuo R.C."/>
            <person name="Labutti K."/>
            <person name="Haridas S."/>
            <person name="Kuo A."/>
            <person name="Salamov A."/>
            <person name="Ahrendt S.R."/>
            <person name="Lipzen A."/>
            <person name="Sullivan W."/>
            <person name="Andreopoulos W.B."/>
            <person name="Clum A."/>
            <person name="Lindquist E."/>
            <person name="Daum C."/>
            <person name="Ramamoorthy G.K."/>
            <person name="Gryganskyi A."/>
            <person name="Culley D."/>
            <person name="Magnuson J.K."/>
            <person name="James T.Y."/>
            <person name="O'Malley M.A."/>
            <person name="Stajich J.E."/>
            <person name="Spatafora J.W."/>
            <person name="Visel A."/>
            <person name="Grigoriev I.V."/>
        </authorList>
    </citation>
    <scope>NUCLEOTIDE SEQUENCE [LARGE SCALE GENOMIC DNA]</scope>
    <source>
        <strain evidence="6 7">JEL800</strain>
    </source>
</reference>
<dbReference type="PANTHER" id="PTHR12409">
    <property type="entry name" value="PREFOLDIN SUBUNIT 3"/>
    <property type="match status" value="1"/>
</dbReference>
<evidence type="ECO:0000313" key="6">
    <source>
        <dbReference type="EMBL" id="ORY39578.1"/>
    </source>
</evidence>
<dbReference type="GO" id="GO:0007017">
    <property type="term" value="P:microtubule-based process"/>
    <property type="evidence" value="ECO:0007669"/>
    <property type="project" value="TreeGrafter"/>
</dbReference>
<comment type="caution">
    <text evidence="6">The sequence shown here is derived from an EMBL/GenBank/DDBJ whole genome shotgun (WGS) entry which is preliminary data.</text>
</comment>
<keyword evidence="7" id="KW-1185">Reference proteome</keyword>
<dbReference type="OrthoDB" id="6375174at2759"/>
<gene>
    <name evidence="6" type="ORF">BCR33DRAFT_720037</name>
</gene>
<comment type="function">
    <text evidence="4">Binds specifically to cytosolic chaperonin (c-CPN) and transfers target proteins to it. Binds to nascent polypeptide chain and promotes folding in an environment in which there are many competing pathways for nonnative proteins.</text>
</comment>
<dbReference type="InterPro" id="IPR009053">
    <property type="entry name" value="Prefoldin"/>
</dbReference>
<dbReference type="Gene3D" id="1.10.287.370">
    <property type="match status" value="1"/>
</dbReference>
<comment type="subunit">
    <text evidence="2 4">Heterohexamer of two PFD-alpha type and four PFD-beta type subunits.</text>
</comment>
<evidence type="ECO:0000256" key="5">
    <source>
        <dbReference type="SAM" id="Coils"/>
    </source>
</evidence>
<dbReference type="CDD" id="cd23156">
    <property type="entry name" value="Prefoldin_3"/>
    <property type="match status" value="1"/>
</dbReference>
<dbReference type="GO" id="GO:0016272">
    <property type="term" value="C:prefoldin complex"/>
    <property type="evidence" value="ECO:0007669"/>
    <property type="project" value="UniProtKB-UniRule"/>
</dbReference>
<evidence type="ECO:0000256" key="1">
    <source>
        <dbReference type="ARBA" id="ARBA00010048"/>
    </source>
</evidence>
<dbReference type="PIRSF" id="PIRSF016396">
    <property type="entry name" value="Prefoldin_subunit_3"/>
    <property type="match status" value="1"/>
</dbReference>
<dbReference type="FunFam" id="1.10.287.370:FF:000001">
    <property type="entry name" value="Prefoldin subunit 3"/>
    <property type="match status" value="1"/>
</dbReference>
<dbReference type="GO" id="GO:0006457">
    <property type="term" value="P:protein folding"/>
    <property type="evidence" value="ECO:0007669"/>
    <property type="project" value="UniProtKB-UniRule"/>
</dbReference>
<sequence>MADPVTTNPRGIPKAPFIDNVDQFVGTPENVEATLRKFQEMIAKYKTMEGHLASRRRGLESKIPEIKKTLDAVLYLLSRSDAEEAITTEFEINDTLWVNAKIESTKTVCLWLGANVMLEYETGEARDLLTEKLATAKVSLTQVKEDLAFLKEQITTMEVNFSRVHNWDVKNRRDAKK</sequence>
<proteinExistence type="inferred from homology"/>
<accession>A0A1Y2BXU8</accession>
<keyword evidence="5" id="KW-0175">Coiled coil</keyword>
<comment type="similarity">
    <text evidence="1 4">Belongs to the prefoldin subunit alpha family.</text>
</comment>
<dbReference type="Proteomes" id="UP000193642">
    <property type="component" value="Unassembled WGS sequence"/>
</dbReference>
<dbReference type="Pfam" id="PF02996">
    <property type="entry name" value="Prefoldin"/>
    <property type="match status" value="1"/>
</dbReference>
<dbReference type="EMBL" id="MCGO01000039">
    <property type="protein sequence ID" value="ORY39578.1"/>
    <property type="molecule type" value="Genomic_DNA"/>
</dbReference>
<evidence type="ECO:0000313" key="7">
    <source>
        <dbReference type="Proteomes" id="UP000193642"/>
    </source>
</evidence>
<evidence type="ECO:0000256" key="3">
    <source>
        <dbReference type="ARBA" id="ARBA00023186"/>
    </source>
</evidence>
<organism evidence="6 7">
    <name type="scientific">Rhizoclosmatium globosum</name>
    <dbReference type="NCBI Taxonomy" id="329046"/>
    <lineage>
        <taxon>Eukaryota</taxon>
        <taxon>Fungi</taxon>
        <taxon>Fungi incertae sedis</taxon>
        <taxon>Chytridiomycota</taxon>
        <taxon>Chytridiomycota incertae sedis</taxon>
        <taxon>Chytridiomycetes</taxon>
        <taxon>Chytridiales</taxon>
        <taxon>Chytriomycetaceae</taxon>
        <taxon>Rhizoclosmatium</taxon>
    </lineage>
</organism>